<dbReference type="PANTHER" id="PTHR35256:SF1">
    <property type="entry name" value="EXPRESSED SEQUENCE AI429214"/>
    <property type="match status" value="1"/>
</dbReference>
<reference evidence="1" key="1">
    <citation type="submission" date="2025-08" db="UniProtKB">
        <authorList>
            <consortium name="Ensembl"/>
        </authorList>
    </citation>
    <scope>IDENTIFICATION</scope>
</reference>
<keyword evidence="2" id="KW-1185">Reference proteome</keyword>
<dbReference type="InterPro" id="IPR027932">
    <property type="entry name" value="DUF4606"/>
</dbReference>
<organism evidence="1 2">
    <name type="scientific">Bubo bubo</name>
    <name type="common">Eurasian eagle-owl</name>
    <name type="synonym">Strix bubo</name>
    <dbReference type="NCBI Taxonomy" id="30461"/>
    <lineage>
        <taxon>Eukaryota</taxon>
        <taxon>Metazoa</taxon>
        <taxon>Chordata</taxon>
        <taxon>Craniata</taxon>
        <taxon>Vertebrata</taxon>
        <taxon>Euteleostomi</taxon>
        <taxon>Archelosauria</taxon>
        <taxon>Archosauria</taxon>
        <taxon>Dinosauria</taxon>
        <taxon>Saurischia</taxon>
        <taxon>Theropoda</taxon>
        <taxon>Coelurosauria</taxon>
        <taxon>Aves</taxon>
        <taxon>Neognathae</taxon>
        <taxon>Neoaves</taxon>
        <taxon>Telluraves</taxon>
        <taxon>Strigiformes</taxon>
        <taxon>Strigidae</taxon>
        <taxon>Bubo</taxon>
    </lineage>
</organism>
<protein>
    <submittedName>
        <fullName evidence="1">Uncharacterized protein</fullName>
    </submittedName>
</protein>
<dbReference type="Pfam" id="PF15379">
    <property type="entry name" value="DUF4606"/>
    <property type="match status" value="1"/>
</dbReference>
<dbReference type="Proteomes" id="UP000694567">
    <property type="component" value="Unplaced"/>
</dbReference>
<dbReference type="AlphaFoldDB" id="A0A8C0EDF7"/>
<evidence type="ECO:0000313" key="2">
    <source>
        <dbReference type="Proteomes" id="UP000694567"/>
    </source>
</evidence>
<sequence>MVALVWTLQKIPLSPSVRRKKISGNEQSEVADSAAIGRDVVRKWIDLKNKVAGIKQDKSVIKTHAEITELLDGELDALRSFCTIKISKMRQQLISKQANGCKSRRLQHGFTAKKAETSDLNCIVPDRLVNTIHLKNIRETVKQVKEAQIHESSVCPDCQNKKAELAKITFLRQKKILMESALIQEKLEEQIYSRDVLTHIGEALRSFPKPSENPTNLWQRLKGKLQELPLFLQRLPGGPARRPWSWALLQRAVSWDGTTGKRSKLMPICTLHGGKLSPRHRNVFHKFPGVREWVSDS</sequence>
<reference evidence="1" key="2">
    <citation type="submission" date="2025-09" db="UniProtKB">
        <authorList>
            <consortium name="Ensembl"/>
        </authorList>
    </citation>
    <scope>IDENTIFICATION</scope>
</reference>
<accession>A0A8C0EDF7</accession>
<name>A0A8C0EDF7_BUBBB</name>
<evidence type="ECO:0000313" key="1">
    <source>
        <dbReference type="Ensembl" id="ENSBOBP00000001582.1"/>
    </source>
</evidence>
<proteinExistence type="predicted"/>
<dbReference type="PANTHER" id="PTHR35256">
    <property type="entry name" value="CHROMOSOME 8 OPEN READING FRAME 48"/>
    <property type="match status" value="1"/>
</dbReference>
<dbReference type="Ensembl" id="ENSBOBT00000001611.1">
    <property type="protein sequence ID" value="ENSBOBP00000001582.1"/>
    <property type="gene ID" value="ENSBOBG00000001084.1"/>
</dbReference>